<name>A0AAN7RN39_MYCAM</name>
<evidence type="ECO:0000313" key="2">
    <source>
        <dbReference type="Proteomes" id="UP001333110"/>
    </source>
</evidence>
<dbReference type="EMBL" id="JAUNZN010000019">
    <property type="protein sequence ID" value="KAK4810407.1"/>
    <property type="molecule type" value="Genomic_DNA"/>
</dbReference>
<reference evidence="1 2" key="1">
    <citation type="journal article" date="2023" name="J. Hered.">
        <title>Chromosome-level genome of the wood stork (Mycteria americana) provides insight into avian chromosome evolution.</title>
        <authorList>
            <person name="Flamio R. Jr."/>
            <person name="Ramstad K.M."/>
        </authorList>
    </citation>
    <scope>NUCLEOTIDE SEQUENCE [LARGE SCALE GENOMIC DNA]</scope>
    <source>
        <strain evidence="1">JAX WOST 10</strain>
    </source>
</reference>
<gene>
    <name evidence="1" type="ORF">QYF61_024103</name>
</gene>
<evidence type="ECO:0008006" key="3">
    <source>
        <dbReference type="Google" id="ProtNLM"/>
    </source>
</evidence>
<proteinExistence type="predicted"/>
<organism evidence="1 2">
    <name type="scientific">Mycteria americana</name>
    <name type="common">Wood stork</name>
    <dbReference type="NCBI Taxonomy" id="33587"/>
    <lineage>
        <taxon>Eukaryota</taxon>
        <taxon>Metazoa</taxon>
        <taxon>Chordata</taxon>
        <taxon>Craniata</taxon>
        <taxon>Vertebrata</taxon>
        <taxon>Euteleostomi</taxon>
        <taxon>Archelosauria</taxon>
        <taxon>Archosauria</taxon>
        <taxon>Dinosauria</taxon>
        <taxon>Saurischia</taxon>
        <taxon>Theropoda</taxon>
        <taxon>Coelurosauria</taxon>
        <taxon>Aves</taxon>
        <taxon>Neognathae</taxon>
        <taxon>Neoaves</taxon>
        <taxon>Aequornithes</taxon>
        <taxon>Ciconiiformes</taxon>
        <taxon>Ciconiidae</taxon>
        <taxon>Mycteria</taxon>
    </lineage>
</organism>
<sequence>MGKAKQSQLPQPLLISLVLQTLHQLRCPSLDTLQHLNVSLVVGGPKLSTVFEVRPHQCQVQEDDHFPSPAGHTISDRSQDAIGHLDTLLAHIQLAVTQHPQLCWSPTTVNHRVTDGPRTPSIWNWPDDTANGTEVETRKDWTILFNIFIDLDEGIKCTLSKFADNTKLGGSVDLLEGRKALQRDLARLD</sequence>
<evidence type="ECO:0000313" key="1">
    <source>
        <dbReference type="EMBL" id="KAK4810407.1"/>
    </source>
</evidence>
<dbReference type="Proteomes" id="UP001333110">
    <property type="component" value="Unassembled WGS sequence"/>
</dbReference>
<keyword evidence="2" id="KW-1185">Reference proteome</keyword>
<accession>A0AAN7RN39</accession>
<comment type="caution">
    <text evidence="1">The sequence shown here is derived from an EMBL/GenBank/DDBJ whole genome shotgun (WGS) entry which is preliminary data.</text>
</comment>
<dbReference type="AlphaFoldDB" id="A0AAN7RN39"/>
<protein>
    <recommendedName>
        <fullName evidence="3">Rna-directed dna polymerase from mobile element jockey-like</fullName>
    </recommendedName>
</protein>